<keyword evidence="4 5" id="KW-0472">Membrane</keyword>
<keyword evidence="7" id="KW-0378">Hydrolase</keyword>
<evidence type="ECO:0000313" key="7">
    <source>
        <dbReference type="EMBL" id="UZJ23872.1"/>
    </source>
</evidence>
<feature type="transmembrane region" description="Helical" evidence="5">
    <location>
        <begin position="12"/>
        <end position="29"/>
    </location>
</feature>
<name>A0ABY6NWU5_9NOCA</name>
<keyword evidence="7" id="KW-0645">Protease</keyword>
<feature type="transmembrane region" description="Helical" evidence="5">
    <location>
        <begin position="146"/>
        <end position="164"/>
    </location>
</feature>
<feature type="transmembrane region" description="Helical" evidence="5">
    <location>
        <begin position="120"/>
        <end position="139"/>
    </location>
</feature>
<dbReference type="GO" id="GO:0008233">
    <property type="term" value="F:peptidase activity"/>
    <property type="evidence" value="ECO:0007669"/>
    <property type="project" value="UniProtKB-KW"/>
</dbReference>
<keyword evidence="8" id="KW-1185">Reference proteome</keyword>
<evidence type="ECO:0000256" key="3">
    <source>
        <dbReference type="ARBA" id="ARBA00022989"/>
    </source>
</evidence>
<reference evidence="7" key="1">
    <citation type="submission" date="2022-10" db="EMBL/GenBank/DDBJ databases">
        <title>Rhodococcus sp.75.</title>
        <authorList>
            <person name="Sun M."/>
        </authorList>
    </citation>
    <scope>NUCLEOTIDE SEQUENCE</scope>
    <source>
        <strain evidence="7">75</strain>
    </source>
</reference>
<evidence type="ECO:0000256" key="2">
    <source>
        <dbReference type="ARBA" id="ARBA00022692"/>
    </source>
</evidence>
<organism evidence="7 8">
    <name type="scientific">Rhodococcus antarcticus</name>
    <dbReference type="NCBI Taxonomy" id="2987751"/>
    <lineage>
        <taxon>Bacteria</taxon>
        <taxon>Bacillati</taxon>
        <taxon>Actinomycetota</taxon>
        <taxon>Actinomycetes</taxon>
        <taxon>Mycobacteriales</taxon>
        <taxon>Nocardiaceae</taxon>
        <taxon>Rhodococcus</taxon>
    </lineage>
</organism>
<feature type="transmembrane region" description="Helical" evidence="5">
    <location>
        <begin position="170"/>
        <end position="190"/>
    </location>
</feature>
<protein>
    <submittedName>
        <fullName evidence="7">Rhomboid family intramembrane serine protease</fullName>
    </submittedName>
</protein>
<keyword evidence="2 5" id="KW-0812">Transmembrane</keyword>
<dbReference type="Pfam" id="PF01694">
    <property type="entry name" value="Rhomboid"/>
    <property type="match status" value="1"/>
</dbReference>
<dbReference type="InterPro" id="IPR022764">
    <property type="entry name" value="Peptidase_S54_rhomboid_dom"/>
</dbReference>
<sequence>MTATPTPSRPVWRTALLGSVAFVALLWVLEVVDQTTGSALDAEVFANGITPRDTDGLVGILLAPLLHGGFGHLAGNTVPLLVLGFLLLLSGVPRALAVTAVVWLTAGAGVWLVGAPGVHLGASVLVFGWLAFLLVRGVFARNLGQVALGLVLLVVYGGVLWGVLPGDPGVSWEGHLFGALGGIGAAAVLARPR</sequence>
<dbReference type="EMBL" id="CP110615">
    <property type="protein sequence ID" value="UZJ23872.1"/>
    <property type="molecule type" value="Genomic_DNA"/>
</dbReference>
<dbReference type="Proteomes" id="UP001164965">
    <property type="component" value="Chromosome"/>
</dbReference>
<dbReference type="InterPro" id="IPR035952">
    <property type="entry name" value="Rhomboid-like_sf"/>
</dbReference>
<evidence type="ECO:0000313" key="8">
    <source>
        <dbReference type="Proteomes" id="UP001164965"/>
    </source>
</evidence>
<dbReference type="GO" id="GO:0006508">
    <property type="term" value="P:proteolysis"/>
    <property type="evidence" value="ECO:0007669"/>
    <property type="project" value="UniProtKB-KW"/>
</dbReference>
<evidence type="ECO:0000256" key="4">
    <source>
        <dbReference type="ARBA" id="ARBA00023136"/>
    </source>
</evidence>
<accession>A0ABY6NWU5</accession>
<gene>
    <name evidence="7" type="ORF">RHODO2019_11785</name>
</gene>
<evidence type="ECO:0000259" key="6">
    <source>
        <dbReference type="Pfam" id="PF01694"/>
    </source>
</evidence>
<feature type="domain" description="Peptidase S54 rhomboid" evidence="6">
    <location>
        <begin position="58"/>
        <end position="191"/>
    </location>
</feature>
<dbReference type="SUPFAM" id="SSF144091">
    <property type="entry name" value="Rhomboid-like"/>
    <property type="match status" value="1"/>
</dbReference>
<dbReference type="RefSeq" id="WP_265381980.1">
    <property type="nucleotide sequence ID" value="NZ_CP110615.1"/>
</dbReference>
<keyword evidence="3 5" id="KW-1133">Transmembrane helix</keyword>
<comment type="subcellular location">
    <subcellularLocation>
        <location evidence="1">Membrane</location>
        <topology evidence="1">Multi-pass membrane protein</topology>
    </subcellularLocation>
</comment>
<evidence type="ECO:0000256" key="1">
    <source>
        <dbReference type="ARBA" id="ARBA00004141"/>
    </source>
</evidence>
<proteinExistence type="predicted"/>
<evidence type="ECO:0000256" key="5">
    <source>
        <dbReference type="SAM" id="Phobius"/>
    </source>
</evidence>
<dbReference type="Gene3D" id="1.20.1540.10">
    <property type="entry name" value="Rhomboid-like"/>
    <property type="match status" value="1"/>
</dbReference>